<dbReference type="SUPFAM" id="SSF55031">
    <property type="entry name" value="Bacterial exopeptidase dimerisation domain"/>
    <property type="match status" value="1"/>
</dbReference>
<accession>A0A1C6IPV5</accession>
<dbReference type="NCBIfam" id="TIGR01891">
    <property type="entry name" value="amidohydrolases"/>
    <property type="match status" value="1"/>
</dbReference>
<dbReference type="InterPro" id="IPR017439">
    <property type="entry name" value="Amidohydrolase"/>
</dbReference>
<feature type="binding site" evidence="1">
    <location>
        <position position="111"/>
    </location>
    <ligand>
        <name>Mn(2+)</name>
        <dbReference type="ChEBI" id="CHEBI:29035"/>
        <label>2</label>
    </ligand>
</feature>
<keyword evidence="1" id="KW-0479">Metal-binding</keyword>
<gene>
    <name evidence="3" type="primary">yxeP_7</name>
    <name evidence="3" type="ORF">SAMEA3545359_01602</name>
</gene>
<dbReference type="Pfam" id="PF01546">
    <property type="entry name" value="Peptidase_M20"/>
    <property type="match status" value="1"/>
</dbReference>
<proteinExistence type="predicted"/>
<dbReference type="Gene3D" id="3.40.630.10">
    <property type="entry name" value="Zn peptidases"/>
    <property type="match status" value="1"/>
</dbReference>
<evidence type="ECO:0000259" key="2">
    <source>
        <dbReference type="Pfam" id="PF07687"/>
    </source>
</evidence>
<dbReference type="GO" id="GO:0016787">
    <property type="term" value="F:hydrolase activity"/>
    <property type="evidence" value="ECO:0007669"/>
    <property type="project" value="UniProtKB-KW"/>
</dbReference>
<dbReference type="PANTHER" id="PTHR11014">
    <property type="entry name" value="PEPTIDASE M20 FAMILY MEMBER"/>
    <property type="match status" value="1"/>
</dbReference>
<keyword evidence="3" id="KW-0378">Hydrolase</keyword>
<sequence length="402" mass="43984">MLDTQMVRRAADEQLPFVKQTFTQLHQNPELSMHTKNTSALVQQQLRELGVPFEIVGNYSVIALLDTGRPGNTLLLRADMDALPMDEAPQNDKGPKQCVAQVSGAAHTCGHDAHTAILLGAVRALCGMREKLVGKLYFVFEEAEETGGVADIMEQYFADIHLDCAWAIHVYAKLATGKICVTPGQRMSGFGGFAIRVNGQGGHGSRPDLCRSPIMAAANMIQNLSNAWISQRDITKIVTLSIGSIHAGTKANIIPDCCEFAGSMRYFDYEAGKQAMDTLIRVCKDTARLYGCTAEVTDCEVSRNIATTAPETSAFATACFLPLFGKEGLADTEPWYGSEPFAVYCRHCPGIFAFLGCRNEDKGMTAEHHNPHFEVDQDCLQMGVEATCQYAANFLHDFKPQN</sequence>
<dbReference type="EMBL" id="FMHG01000001">
    <property type="protein sequence ID" value="SCJ71802.1"/>
    <property type="molecule type" value="Genomic_DNA"/>
</dbReference>
<dbReference type="GO" id="GO:0046872">
    <property type="term" value="F:metal ion binding"/>
    <property type="evidence" value="ECO:0007669"/>
    <property type="project" value="UniProtKB-KW"/>
</dbReference>
<feature type="domain" description="Peptidase M20 dimerisation" evidence="2">
    <location>
        <begin position="189"/>
        <end position="287"/>
    </location>
</feature>
<reference evidence="3" key="1">
    <citation type="submission" date="2015-09" db="EMBL/GenBank/DDBJ databases">
        <authorList>
            <consortium name="Pathogen Informatics"/>
        </authorList>
    </citation>
    <scope>NUCLEOTIDE SEQUENCE</scope>
    <source>
        <strain evidence="3">2789STDY5834896</strain>
    </source>
</reference>
<feature type="binding site" evidence="1">
    <location>
        <position position="145"/>
    </location>
    <ligand>
        <name>Mn(2+)</name>
        <dbReference type="ChEBI" id="CHEBI:29035"/>
        <label>2</label>
    </ligand>
</feature>
<comment type="cofactor">
    <cofactor evidence="1">
        <name>Mn(2+)</name>
        <dbReference type="ChEBI" id="CHEBI:29035"/>
    </cofactor>
    <text evidence="1">The Mn(2+) ion enhances activity.</text>
</comment>
<dbReference type="Pfam" id="PF07687">
    <property type="entry name" value="M20_dimer"/>
    <property type="match status" value="1"/>
</dbReference>
<dbReference type="SUPFAM" id="SSF53187">
    <property type="entry name" value="Zn-dependent exopeptidases"/>
    <property type="match status" value="1"/>
</dbReference>
<protein>
    <submittedName>
        <fullName evidence="3">Uncharacterized hydrolase YxeP</fullName>
        <ecNumber evidence="3">3.-.-.-</ecNumber>
    </submittedName>
</protein>
<dbReference type="InterPro" id="IPR002933">
    <property type="entry name" value="Peptidase_M20"/>
</dbReference>
<dbReference type="InterPro" id="IPR011650">
    <property type="entry name" value="Peptidase_M20_dimer"/>
</dbReference>
<feature type="binding site" evidence="1">
    <location>
        <position position="169"/>
    </location>
    <ligand>
        <name>Mn(2+)</name>
        <dbReference type="ChEBI" id="CHEBI:29035"/>
        <label>2</label>
    </ligand>
</feature>
<evidence type="ECO:0000256" key="1">
    <source>
        <dbReference type="PIRSR" id="PIRSR005962-1"/>
    </source>
</evidence>
<evidence type="ECO:0000313" key="3">
    <source>
        <dbReference type="EMBL" id="SCJ71802.1"/>
    </source>
</evidence>
<dbReference type="Gene3D" id="3.30.70.360">
    <property type="match status" value="1"/>
</dbReference>
<feature type="binding site" evidence="1">
    <location>
        <position position="369"/>
    </location>
    <ligand>
        <name>Mn(2+)</name>
        <dbReference type="ChEBI" id="CHEBI:29035"/>
        <label>2</label>
    </ligand>
</feature>
<dbReference type="EC" id="3.-.-.-" evidence="3"/>
<dbReference type="InterPro" id="IPR036264">
    <property type="entry name" value="Bact_exopeptidase_dim_dom"/>
</dbReference>
<dbReference type="PIRSF" id="PIRSF005962">
    <property type="entry name" value="Pept_M20D_amidohydro"/>
    <property type="match status" value="1"/>
</dbReference>
<organism evidence="3">
    <name type="scientific">uncultured Anaerotruncus sp</name>
    <dbReference type="NCBI Taxonomy" id="905011"/>
    <lineage>
        <taxon>Bacteria</taxon>
        <taxon>Bacillati</taxon>
        <taxon>Bacillota</taxon>
        <taxon>Clostridia</taxon>
        <taxon>Eubacteriales</taxon>
        <taxon>Oscillospiraceae</taxon>
        <taxon>Anaerotruncus</taxon>
        <taxon>environmental samples</taxon>
    </lineage>
</organism>
<name>A0A1C6IPV5_9FIRM</name>
<feature type="binding site" evidence="1">
    <location>
        <position position="109"/>
    </location>
    <ligand>
        <name>Mn(2+)</name>
        <dbReference type="ChEBI" id="CHEBI:29035"/>
        <label>2</label>
    </ligand>
</feature>
<dbReference type="PANTHER" id="PTHR11014:SF63">
    <property type="entry name" value="METALLOPEPTIDASE, PUTATIVE (AFU_ORTHOLOGUE AFUA_6G09600)-RELATED"/>
    <property type="match status" value="1"/>
</dbReference>
<dbReference type="AlphaFoldDB" id="A0A1C6IPV5"/>
<keyword evidence="1" id="KW-0464">Manganese</keyword>